<accession>A0ABD1CGF3</accession>
<dbReference type="Proteomes" id="UP001562425">
    <property type="component" value="Unassembled WGS sequence"/>
</dbReference>
<dbReference type="AlphaFoldDB" id="A0ABD1CGF3"/>
<evidence type="ECO:0000313" key="1">
    <source>
        <dbReference type="EMBL" id="KAL1375464.1"/>
    </source>
</evidence>
<proteinExistence type="predicted"/>
<reference evidence="1 2" key="1">
    <citation type="submission" date="2024-05" db="EMBL/GenBank/DDBJ databases">
        <title>Culex pipiens pipiens assembly and annotation.</title>
        <authorList>
            <person name="Alout H."/>
            <person name="Durand T."/>
        </authorList>
    </citation>
    <scope>NUCLEOTIDE SEQUENCE [LARGE SCALE GENOMIC DNA]</scope>
    <source>
        <strain evidence="1">HA-2024</strain>
        <tissue evidence="1">Whole body</tissue>
    </source>
</reference>
<comment type="caution">
    <text evidence="1">The sequence shown here is derived from an EMBL/GenBank/DDBJ whole genome shotgun (WGS) entry which is preliminary data.</text>
</comment>
<sequence>MKACRAALPIDKMFLVDPGMMFPRVGDRVFDNFFLRRRNTNWRSTARSLDASNPVDYWTKLTFLINHTHEPRAGHIKYMLLIWACPWKRNRFQMVVIQRRQDFSLGPSGPSTWPGSGRRYIATSRTFWALTLSLRLSNSCSGIRRTQAHRIWRLMSSQNGVEPSSGSTMLVLQVKHRVIVL</sequence>
<keyword evidence="2" id="KW-1185">Reference proteome</keyword>
<dbReference type="EMBL" id="JBEHCU010012471">
    <property type="protein sequence ID" value="KAL1375464.1"/>
    <property type="molecule type" value="Genomic_DNA"/>
</dbReference>
<protein>
    <submittedName>
        <fullName evidence="1">Uncharacterized protein</fullName>
    </submittedName>
</protein>
<organism evidence="1 2">
    <name type="scientific">Culex pipiens pipiens</name>
    <name type="common">Northern house mosquito</name>
    <dbReference type="NCBI Taxonomy" id="38569"/>
    <lineage>
        <taxon>Eukaryota</taxon>
        <taxon>Metazoa</taxon>
        <taxon>Ecdysozoa</taxon>
        <taxon>Arthropoda</taxon>
        <taxon>Hexapoda</taxon>
        <taxon>Insecta</taxon>
        <taxon>Pterygota</taxon>
        <taxon>Neoptera</taxon>
        <taxon>Endopterygota</taxon>
        <taxon>Diptera</taxon>
        <taxon>Nematocera</taxon>
        <taxon>Culicoidea</taxon>
        <taxon>Culicidae</taxon>
        <taxon>Culicinae</taxon>
        <taxon>Culicini</taxon>
        <taxon>Culex</taxon>
        <taxon>Culex</taxon>
    </lineage>
</organism>
<evidence type="ECO:0000313" key="2">
    <source>
        <dbReference type="Proteomes" id="UP001562425"/>
    </source>
</evidence>
<name>A0ABD1CGF3_CULPP</name>
<gene>
    <name evidence="1" type="ORF">pipiens_017471</name>
</gene>